<sequence>MDEELASKEDIQKLASLAQLLAHALPAAGIALLGEPATANAATMAHGFSHAAGGGDVAVVMAGA</sequence>
<dbReference type="EMBL" id="BLLF01003035">
    <property type="protein sequence ID" value="GFH26136.1"/>
    <property type="molecule type" value="Genomic_DNA"/>
</dbReference>
<keyword evidence="2" id="KW-1185">Reference proteome</keyword>
<reference evidence="1 2" key="1">
    <citation type="submission" date="2020-02" db="EMBL/GenBank/DDBJ databases">
        <title>Draft genome sequence of Haematococcus lacustris strain NIES-144.</title>
        <authorList>
            <person name="Morimoto D."/>
            <person name="Nakagawa S."/>
            <person name="Yoshida T."/>
            <person name="Sawayama S."/>
        </authorList>
    </citation>
    <scope>NUCLEOTIDE SEQUENCE [LARGE SCALE GENOMIC DNA]</scope>
    <source>
        <strain evidence="1 2">NIES-144</strain>
    </source>
</reference>
<dbReference type="Proteomes" id="UP000485058">
    <property type="component" value="Unassembled WGS sequence"/>
</dbReference>
<gene>
    <name evidence="1" type="ORF">HaLaN_24235</name>
</gene>
<protein>
    <submittedName>
        <fullName evidence="1">Uncharacterized protein</fullName>
    </submittedName>
</protein>
<evidence type="ECO:0000313" key="2">
    <source>
        <dbReference type="Proteomes" id="UP000485058"/>
    </source>
</evidence>
<evidence type="ECO:0000313" key="1">
    <source>
        <dbReference type="EMBL" id="GFH26136.1"/>
    </source>
</evidence>
<proteinExistence type="predicted"/>
<name>A0A6A0A282_HAELA</name>
<organism evidence="1 2">
    <name type="scientific">Haematococcus lacustris</name>
    <name type="common">Green alga</name>
    <name type="synonym">Haematococcus pluvialis</name>
    <dbReference type="NCBI Taxonomy" id="44745"/>
    <lineage>
        <taxon>Eukaryota</taxon>
        <taxon>Viridiplantae</taxon>
        <taxon>Chlorophyta</taxon>
        <taxon>core chlorophytes</taxon>
        <taxon>Chlorophyceae</taxon>
        <taxon>CS clade</taxon>
        <taxon>Chlamydomonadales</taxon>
        <taxon>Haematococcaceae</taxon>
        <taxon>Haematococcus</taxon>
    </lineage>
</organism>
<comment type="caution">
    <text evidence="1">The sequence shown here is derived from an EMBL/GenBank/DDBJ whole genome shotgun (WGS) entry which is preliminary data.</text>
</comment>
<dbReference type="AlphaFoldDB" id="A0A6A0A282"/>
<accession>A0A6A0A282</accession>